<evidence type="ECO:0000313" key="1">
    <source>
        <dbReference type="EMBL" id="PPQ28912.1"/>
    </source>
</evidence>
<sequence length="61" mass="6551">MTSGGAGDGFLPFAGLARETGVVWRFALVWRKGACLSAAAWGWQALAMYALSGYTCIFYQP</sequence>
<accession>A0A2S6N2T7</accession>
<organism evidence="1 2">
    <name type="scientific">Rhodoblastus sphagnicola</name>
    <dbReference type="NCBI Taxonomy" id="333368"/>
    <lineage>
        <taxon>Bacteria</taxon>
        <taxon>Pseudomonadati</taxon>
        <taxon>Pseudomonadota</taxon>
        <taxon>Alphaproteobacteria</taxon>
        <taxon>Hyphomicrobiales</taxon>
        <taxon>Rhodoblastaceae</taxon>
        <taxon>Rhodoblastus</taxon>
    </lineage>
</organism>
<dbReference type="RefSeq" id="WP_104508996.1">
    <property type="nucleotide sequence ID" value="NZ_NHSJ01000101.1"/>
</dbReference>
<reference evidence="1 2" key="1">
    <citation type="journal article" date="2018" name="Arch. Microbiol.">
        <title>New insights into the metabolic potential of the phototrophic purple bacterium Rhodopila globiformis DSM 161(T) from its draft genome sequence and evidence for a vanadium-dependent nitrogenase.</title>
        <authorList>
            <person name="Imhoff J.F."/>
            <person name="Rahn T."/>
            <person name="Kunzel S."/>
            <person name="Neulinger S.C."/>
        </authorList>
    </citation>
    <scope>NUCLEOTIDE SEQUENCE [LARGE SCALE GENOMIC DNA]</scope>
    <source>
        <strain evidence="1 2">DSM 16996</strain>
    </source>
</reference>
<name>A0A2S6N2T7_9HYPH</name>
<proteinExistence type="predicted"/>
<keyword evidence="2" id="KW-1185">Reference proteome</keyword>
<dbReference type="Proteomes" id="UP000239089">
    <property type="component" value="Unassembled WGS sequence"/>
</dbReference>
<protein>
    <submittedName>
        <fullName evidence="1">Uncharacterized protein</fullName>
    </submittedName>
</protein>
<dbReference type="AlphaFoldDB" id="A0A2S6N2T7"/>
<dbReference type="EMBL" id="NHSJ01000101">
    <property type="protein sequence ID" value="PPQ28912.1"/>
    <property type="molecule type" value="Genomic_DNA"/>
</dbReference>
<evidence type="ECO:0000313" key="2">
    <source>
        <dbReference type="Proteomes" id="UP000239089"/>
    </source>
</evidence>
<comment type="caution">
    <text evidence="1">The sequence shown here is derived from an EMBL/GenBank/DDBJ whole genome shotgun (WGS) entry which is preliminary data.</text>
</comment>
<gene>
    <name evidence="1" type="ORF">CCR94_16745</name>
</gene>